<organism evidence="1 2">
    <name type="scientific">Clostridium neonatale</name>
    <dbReference type="NCBI Taxonomy" id="137838"/>
    <lineage>
        <taxon>Bacteria</taxon>
        <taxon>Bacillati</taxon>
        <taxon>Bacillota</taxon>
        <taxon>Clostridia</taxon>
        <taxon>Eubacteriales</taxon>
        <taxon>Clostridiaceae</taxon>
        <taxon>Clostridium</taxon>
    </lineage>
</organism>
<gene>
    <name evidence="1" type="ORF">CNEONATNEC25_00066</name>
</gene>
<dbReference type="EMBL" id="UWJD01000001">
    <property type="protein sequence ID" value="VCT82523.1"/>
    <property type="molecule type" value="Genomic_DNA"/>
</dbReference>
<evidence type="ECO:0000313" key="2">
    <source>
        <dbReference type="Proteomes" id="UP000431451"/>
    </source>
</evidence>
<dbReference type="AlphaFoldDB" id="A0A653AL31"/>
<evidence type="ECO:0000313" key="1">
    <source>
        <dbReference type="EMBL" id="VCT82523.1"/>
    </source>
</evidence>
<dbReference type="Proteomes" id="UP000431451">
    <property type="component" value="Unassembled WGS sequence"/>
</dbReference>
<name>A0A653AL31_9CLOT</name>
<reference evidence="1 2" key="1">
    <citation type="submission" date="2018-06" db="EMBL/GenBank/DDBJ databases">
        <authorList>
            <consortium name="IHU Genomes"/>
        </authorList>
    </citation>
    <scope>NUCLEOTIDE SEQUENCE [LARGE SCALE GENOMIC DNA]</scope>
    <source>
        <strain evidence="1 2">NEC25</strain>
    </source>
</reference>
<sequence length="30" mass="3601">MSKEEIKLTIKSKNIEIKLKIRYSISYKSE</sequence>
<protein>
    <submittedName>
        <fullName evidence="1">Uncharacterized protein</fullName>
    </submittedName>
</protein>
<accession>A0A653AL31</accession>
<proteinExistence type="predicted"/>